<evidence type="ECO:0000256" key="1">
    <source>
        <dbReference type="ARBA" id="ARBA00006484"/>
    </source>
</evidence>
<dbReference type="AlphaFoldDB" id="A0A1H3ATC3"/>
<dbReference type="RefSeq" id="WP_092890307.1">
    <property type="nucleotide sequence ID" value="NZ_CP061498.1"/>
</dbReference>
<dbReference type="Proteomes" id="UP000198539">
    <property type="component" value="Unassembled WGS sequence"/>
</dbReference>
<sequence>MVGMFDLTGKIALVTGGGSGLGLAMAKGLAAHGAHVVLVGRNLPRLDAAATSIKDAGGSAEPVVCDLLDVDSPTAMVRDLEERHGRIDILLNNAGIQHRAPFVAFEDADWYRVLDTNLTAPFRMARAVAPAMIARGSGKIINTLSVLSSLGRASVIPYGAAKGGLKTLTRGLAVELGAANVQVNGIAPGYILTEMNTALAANPEFDGWLRARTPAGRWGRPEELAGAAVFLASAGSDFVTGHVLTVDGGLTASV</sequence>
<evidence type="ECO:0000256" key="2">
    <source>
        <dbReference type="ARBA" id="ARBA00023002"/>
    </source>
</evidence>
<evidence type="ECO:0000313" key="3">
    <source>
        <dbReference type="EMBL" id="SDX32990.1"/>
    </source>
</evidence>
<dbReference type="NCBIfam" id="NF005559">
    <property type="entry name" value="PRK07231.1"/>
    <property type="match status" value="1"/>
</dbReference>
<gene>
    <name evidence="3" type="ORF">SAMN04488238_107129</name>
</gene>
<name>A0A1H3ATC3_9RHOB</name>
<evidence type="ECO:0000313" key="4">
    <source>
        <dbReference type="Proteomes" id="UP000198539"/>
    </source>
</evidence>
<reference evidence="3 4" key="1">
    <citation type="submission" date="2016-10" db="EMBL/GenBank/DDBJ databases">
        <authorList>
            <person name="de Groot N.N."/>
        </authorList>
    </citation>
    <scope>NUCLEOTIDE SEQUENCE [LARGE SCALE GENOMIC DNA]</scope>
    <source>
        <strain evidence="3 4">CGMCC 1.8894</strain>
    </source>
</reference>
<keyword evidence="2" id="KW-0560">Oxidoreductase</keyword>
<comment type="similarity">
    <text evidence="1">Belongs to the short-chain dehydrogenases/reductases (SDR) family.</text>
</comment>
<keyword evidence="4" id="KW-1185">Reference proteome</keyword>
<dbReference type="FunFam" id="3.40.50.720:FF:000084">
    <property type="entry name" value="Short-chain dehydrogenase reductase"/>
    <property type="match status" value="1"/>
</dbReference>
<dbReference type="PROSITE" id="PS00061">
    <property type="entry name" value="ADH_SHORT"/>
    <property type="match status" value="1"/>
</dbReference>
<dbReference type="SUPFAM" id="SSF51735">
    <property type="entry name" value="NAD(P)-binding Rossmann-fold domains"/>
    <property type="match status" value="1"/>
</dbReference>
<accession>A0A1H3ATC3</accession>
<dbReference type="GO" id="GO:0016491">
    <property type="term" value="F:oxidoreductase activity"/>
    <property type="evidence" value="ECO:0007669"/>
    <property type="project" value="UniProtKB-KW"/>
</dbReference>
<dbReference type="PANTHER" id="PTHR43669">
    <property type="entry name" value="5-KETO-D-GLUCONATE 5-REDUCTASE"/>
    <property type="match status" value="1"/>
</dbReference>
<dbReference type="PANTHER" id="PTHR43669:SF14">
    <property type="entry name" value="OXIDOREDUCTASE"/>
    <property type="match status" value="1"/>
</dbReference>
<protein>
    <submittedName>
        <fullName evidence="3">Gluconate 5-dehydrogenase</fullName>
    </submittedName>
</protein>
<dbReference type="EMBL" id="FNOM01000007">
    <property type="protein sequence ID" value="SDX32990.1"/>
    <property type="molecule type" value="Genomic_DNA"/>
</dbReference>
<dbReference type="PRINTS" id="PR00081">
    <property type="entry name" value="GDHRDH"/>
</dbReference>
<dbReference type="InterPro" id="IPR002347">
    <property type="entry name" value="SDR_fam"/>
</dbReference>
<dbReference type="InterPro" id="IPR036291">
    <property type="entry name" value="NAD(P)-bd_dom_sf"/>
</dbReference>
<dbReference type="STRING" id="564137.SAMN04488238_107129"/>
<dbReference type="OrthoDB" id="9796652at2"/>
<proteinExistence type="inferred from homology"/>
<dbReference type="Pfam" id="PF13561">
    <property type="entry name" value="adh_short_C2"/>
    <property type="match status" value="1"/>
</dbReference>
<dbReference type="Gene3D" id="3.40.50.720">
    <property type="entry name" value="NAD(P)-binding Rossmann-like Domain"/>
    <property type="match status" value="1"/>
</dbReference>
<dbReference type="InterPro" id="IPR020904">
    <property type="entry name" value="Sc_DH/Rdtase_CS"/>
</dbReference>
<organism evidence="3 4">
    <name type="scientific">Roseicitreum antarcticum</name>
    <dbReference type="NCBI Taxonomy" id="564137"/>
    <lineage>
        <taxon>Bacteria</taxon>
        <taxon>Pseudomonadati</taxon>
        <taxon>Pseudomonadota</taxon>
        <taxon>Alphaproteobacteria</taxon>
        <taxon>Rhodobacterales</taxon>
        <taxon>Paracoccaceae</taxon>
        <taxon>Roseicitreum</taxon>
    </lineage>
</organism>
<dbReference type="PRINTS" id="PR00080">
    <property type="entry name" value="SDRFAMILY"/>
</dbReference>